<keyword evidence="2" id="KW-1185">Reference proteome</keyword>
<evidence type="ECO:0000313" key="2">
    <source>
        <dbReference type="Proteomes" id="UP000681526"/>
    </source>
</evidence>
<reference evidence="1 2" key="1">
    <citation type="submission" date="2021-04" db="EMBL/GenBank/DDBJ databases">
        <authorList>
            <person name="Rakotoarivonina H."/>
        </authorList>
    </citation>
    <scope>NUCLEOTIDE SEQUENCE [LARGE SCALE GENOMIC DNA]</scope>
    <source>
        <strain evidence="1 2">XE</strain>
    </source>
</reference>
<dbReference type="RefSeq" id="WP_213485006.1">
    <property type="nucleotide sequence ID" value="NZ_CAJRAY010000068.1"/>
</dbReference>
<protein>
    <submittedName>
        <fullName evidence="1">ZapA protein</fullName>
    </submittedName>
</protein>
<accession>A0ABN7S6A5</accession>
<sequence>MRSDDGRETYYVSVGGKEIVKDKGATPYELEIRANEEELYRLQDLFEELASLEEAEVWHFLRHPYETASTDQMSAASGDVTARIYDLLHELGTPETKAFIEQMRLS</sequence>
<evidence type="ECO:0000313" key="1">
    <source>
        <dbReference type="EMBL" id="CAG5089658.1"/>
    </source>
</evidence>
<dbReference type="EMBL" id="CAJRAY010000068">
    <property type="protein sequence ID" value="CAG5089658.1"/>
    <property type="molecule type" value="Genomic_DNA"/>
</dbReference>
<gene>
    <name evidence="1" type="primary">txxe 1873-zapA</name>
    <name evidence="1" type="ORF">TXXE_13310</name>
</gene>
<name>A0ABN7S6A5_THEXY</name>
<comment type="caution">
    <text evidence="1">The sequence shown here is derived from an EMBL/GenBank/DDBJ whole genome shotgun (WGS) entry which is preliminary data.</text>
</comment>
<dbReference type="Proteomes" id="UP000681526">
    <property type="component" value="Unassembled WGS sequence"/>
</dbReference>
<proteinExistence type="predicted"/>
<organism evidence="1 2">
    <name type="scientific">Thermobacillus xylanilyticus</name>
    <dbReference type="NCBI Taxonomy" id="76633"/>
    <lineage>
        <taxon>Bacteria</taxon>
        <taxon>Bacillati</taxon>
        <taxon>Bacillota</taxon>
        <taxon>Bacilli</taxon>
        <taxon>Bacillales</taxon>
        <taxon>Paenibacillaceae</taxon>
        <taxon>Thermobacillus</taxon>
    </lineage>
</organism>